<dbReference type="PANTHER" id="PTHR43105:SF10">
    <property type="entry name" value="NADH-QUINONE OXIDOREDUCTASE SUBUNIT G"/>
    <property type="match status" value="1"/>
</dbReference>
<sequence length="858" mass="92617">MVDRIADPWGPRTPYGPGERWPVRVDSFLADGHTEADVQRWVPTASILHSNGDAMDIAVVDDRIVGVRGRAGDRINHGRVDPKDLYGWQANHSPDRLRRPLVREGDRLVETDWDTAMGRIVARSKELLDGPGGWGHFGFYTSGQLFLEEYYTLGLIGKAGLGTPHMDGNTRLCTATAAAALKASFGTDGQPGSYTDVDHCDAIALWGHNVAETQTVLWMRMLDRRRGPNPPAMLAVDPRATPAAREADVHLALRNGTNVALLNGLLRELIHRGWYDEEYVRAHTVGFDELCRVVDDYPVAKVAEICDLPARDIERAADLLGHSSRLLSTVLQGFYQSNQATAAACQVNNLHLIRGMIGRPGAGIYQMNGQPTAQNNRECGADGDLPGLRNWENPEHVAELARLWNVEVDTIPHWAPPTHAMQIFRYAEQGSIKLLWISATNPAVSLPDLARARRILAKPELFLVVQDLFLTETAELADVVLPAATWGEKTGTFTSVDRTVHISDKAVDPPGEARPDLDIFLDYARRMDFRDSAGAPLIKWSDPESAFEAWQECSRGRPCDYTAITYERLRAGGIQWPCTEEHPDGTERLYTDGVFNTDPDYCESYGHDLATGAELLPDEYRAKEPRGRAFLHATPYQPSPEVPSGDYPLLLTTGRTVYQFHTRTKTGRASQLMHAAPEVWVELSPADSRTLGVGEGDLVRVESPRGAVRARARICGVRPGVVFLPFHYGYWDAADPAGPGPGGVGGPGGGAPGEGPDGGAPGEGPDGGAPGEGPDGGAPHGGADGRHERAANELTITAWDPVSKQPIFKVAAVRVVKEADSGGRPSPAPTVGGSAPPEGSGIPATVGGPAAEASSRGE</sequence>
<accession>A0A1C5IP54</accession>
<proteinExistence type="predicted"/>
<dbReference type="Gene3D" id="2.40.40.20">
    <property type="match status" value="2"/>
</dbReference>
<organism evidence="7 8">
    <name type="scientific">Micromonospora inositola</name>
    <dbReference type="NCBI Taxonomy" id="47865"/>
    <lineage>
        <taxon>Bacteria</taxon>
        <taxon>Bacillati</taxon>
        <taxon>Actinomycetota</taxon>
        <taxon>Actinomycetes</taxon>
        <taxon>Micromonosporales</taxon>
        <taxon>Micromonosporaceae</taxon>
        <taxon>Micromonospora</taxon>
    </lineage>
</organism>
<evidence type="ECO:0000256" key="4">
    <source>
        <dbReference type="ARBA" id="ARBA00023014"/>
    </source>
</evidence>
<dbReference type="SUPFAM" id="SSF53706">
    <property type="entry name" value="Formate dehydrogenase/DMSO reductase, domains 1-3"/>
    <property type="match status" value="1"/>
</dbReference>
<evidence type="ECO:0000256" key="5">
    <source>
        <dbReference type="SAM" id="MobiDB-lite"/>
    </source>
</evidence>
<dbReference type="AlphaFoldDB" id="A0A1C5IP54"/>
<dbReference type="GO" id="GO:0051539">
    <property type="term" value="F:4 iron, 4 sulfur cluster binding"/>
    <property type="evidence" value="ECO:0007669"/>
    <property type="project" value="UniProtKB-KW"/>
</dbReference>
<dbReference type="InterPro" id="IPR009010">
    <property type="entry name" value="Asp_de-COase-like_dom_sf"/>
</dbReference>
<feature type="region of interest" description="Disordered" evidence="5">
    <location>
        <begin position="817"/>
        <end position="858"/>
    </location>
</feature>
<evidence type="ECO:0000313" key="7">
    <source>
        <dbReference type="EMBL" id="SCG60120.1"/>
    </source>
</evidence>
<dbReference type="InterPro" id="IPR006655">
    <property type="entry name" value="Mopterin_OxRdtase_prok_CS"/>
</dbReference>
<feature type="domain" description="4Fe-4S Mo/W bis-MGD-type" evidence="6">
    <location>
        <begin position="39"/>
        <end position="95"/>
    </location>
</feature>
<evidence type="ECO:0000256" key="1">
    <source>
        <dbReference type="ARBA" id="ARBA00022485"/>
    </source>
</evidence>
<evidence type="ECO:0000256" key="3">
    <source>
        <dbReference type="ARBA" id="ARBA00023004"/>
    </source>
</evidence>
<keyword evidence="8" id="KW-1185">Reference proteome</keyword>
<dbReference type="GO" id="GO:0043546">
    <property type="term" value="F:molybdopterin cofactor binding"/>
    <property type="evidence" value="ECO:0007669"/>
    <property type="project" value="InterPro"/>
</dbReference>
<feature type="compositionally biased region" description="Gly residues" evidence="5">
    <location>
        <begin position="740"/>
        <end position="782"/>
    </location>
</feature>
<dbReference type="Gene3D" id="3.40.228.10">
    <property type="entry name" value="Dimethylsulfoxide Reductase, domain 2"/>
    <property type="match status" value="1"/>
</dbReference>
<evidence type="ECO:0000313" key="8">
    <source>
        <dbReference type="Proteomes" id="UP000198221"/>
    </source>
</evidence>
<dbReference type="Pfam" id="PF00384">
    <property type="entry name" value="Molybdopterin"/>
    <property type="match status" value="1"/>
</dbReference>
<dbReference type="Pfam" id="PF01568">
    <property type="entry name" value="Molydop_binding"/>
    <property type="match status" value="1"/>
</dbReference>
<dbReference type="PROSITE" id="PS51669">
    <property type="entry name" value="4FE4S_MOW_BIS_MGD"/>
    <property type="match status" value="1"/>
</dbReference>
<keyword evidence="4" id="KW-0411">Iron-sulfur</keyword>
<evidence type="ECO:0000256" key="2">
    <source>
        <dbReference type="ARBA" id="ARBA00022723"/>
    </source>
</evidence>
<dbReference type="Gene3D" id="2.20.25.90">
    <property type="entry name" value="ADC-like domains"/>
    <property type="match status" value="1"/>
</dbReference>
<dbReference type="OrthoDB" id="7376058at2"/>
<dbReference type="Gene3D" id="3.40.50.740">
    <property type="match status" value="1"/>
</dbReference>
<dbReference type="InterPro" id="IPR006657">
    <property type="entry name" value="MoPterin_dinucl-bd_dom"/>
</dbReference>
<reference evidence="8" key="1">
    <citation type="submission" date="2016-06" db="EMBL/GenBank/DDBJ databases">
        <authorList>
            <person name="Varghese N."/>
            <person name="Submissions Spin"/>
        </authorList>
    </citation>
    <scope>NUCLEOTIDE SEQUENCE [LARGE SCALE GENOMIC DNA]</scope>
    <source>
        <strain evidence="8">DSM 43819</strain>
    </source>
</reference>
<dbReference type="GO" id="GO:0046872">
    <property type="term" value="F:metal ion binding"/>
    <property type="evidence" value="ECO:0007669"/>
    <property type="project" value="UniProtKB-KW"/>
</dbReference>
<dbReference type="RefSeq" id="WP_089012998.1">
    <property type="nucleotide sequence ID" value="NZ_LT607754.1"/>
</dbReference>
<feature type="region of interest" description="Disordered" evidence="5">
    <location>
        <begin position="739"/>
        <end position="786"/>
    </location>
</feature>
<dbReference type="SUPFAM" id="SSF50692">
    <property type="entry name" value="ADC-like"/>
    <property type="match status" value="1"/>
</dbReference>
<keyword evidence="2" id="KW-0479">Metal-binding</keyword>
<dbReference type="PANTHER" id="PTHR43105">
    <property type="entry name" value="RESPIRATORY NITRATE REDUCTASE"/>
    <property type="match status" value="1"/>
</dbReference>
<dbReference type="InterPro" id="IPR050123">
    <property type="entry name" value="Prok_molybdopt-oxidoreductase"/>
</dbReference>
<dbReference type="Proteomes" id="UP000198221">
    <property type="component" value="Chromosome I"/>
</dbReference>
<keyword evidence="3" id="KW-0408">Iron</keyword>
<dbReference type="PIRSF" id="PIRSF036643">
    <property type="entry name" value="FDH_alpha"/>
    <property type="match status" value="1"/>
</dbReference>
<name>A0A1C5IP54_9ACTN</name>
<keyword evidence="1" id="KW-0004">4Fe-4S</keyword>
<dbReference type="InterPro" id="IPR006656">
    <property type="entry name" value="Mopterin_OxRdtase"/>
</dbReference>
<dbReference type="GO" id="GO:0016491">
    <property type="term" value="F:oxidoreductase activity"/>
    <property type="evidence" value="ECO:0007669"/>
    <property type="project" value="InterPro"/>
</dbReference>
<dbReference type="InterPro" id="IPR006963">
    <property type="entry name" value="Mopterin_OxRdtase_4Fe-4S_dom"/>
</dbReference>
<evidence type="ECO:0000259" key="6">
    <source>
        <dbReference type="PROSITE" id="PS51669"/>
    </source>
</evidence>
<dbReference type="PROSITE" id="PS00490">
    <property type="entry name" value="MOLYBDOPTERIN_PROK_2"/>
    <property type="match status" value="1"/>
</dbReference>
<gene>
    <name evidence="7" type="ORF">GA0070613_3200</name>
</gene>
<protein>
    <submittedName>
        <fullName evidence="7">Molydopterin dinucleotide binding domain-containing protein</fullName>
    </submittedName>
</protein>
<dbReference type="CDD" id="cd00508">
    <property type="entry name" value="MopB_CT_Fdh-Nap-like"/>
    <property type="match status" value="1"/>
</dbReference>
<dbReference type="EMBL" id="LT607754">
    <property type="protein sequence ID" value="SCG60120.1"/>
    <property type="molecule type" value="Genomic_DNA"/>
</dbReference>